<keyword evidence="3" id="KW-0786">Thiamine pyrophosphate</keyword>
<protein>
    <submittedName>
        <fullName evidence="6">Pyruvate dehydrogenase (Acetyl-transferring) E1 component subunit alpha</fullName>
    </submittedName>
</protein>
<evidence type="ECO:0000313" key="6">
    <source>
        <dbReference type="EMBL" id="KZN96967.1"/>
    </source>
</evidence>
<dbReference type="Gene3D" id="3.40.50.970">
    <property type="match status" value="1"/>
</dbReference>
<evidence type="ECO:0000256" key="3">
    <source>
        <dbReference type="ARBA" id="ARBA00023052"/>
    </source>
</evidence>
<dbReference type="KEGG" id="apak:AP3564_02665"/>
<evidence type="ECO:0000256" key="1">
    <source>
        <dbReference type="ARBA" id="ARBA00001964"/>
    </source>
</evidence>
<dbReference type="GO" id="GO:0004739">
    <property type="term" value="F:pyruvate dehydrogenase (acetyl-transferring) activity"/>
    <property type="evidence" value="ECO:0007669"/>
    <property type="project" value="TreeGrafter"/>
</dbReference>
<evidence type="ECO:0000313" key="5">
    <source>
        <dbReference type="EMBL" id="ASS89298.1"/>
    </source>
</evidence>
<dbReference type="Proteomes" id="UP000076476">
    <property type="component" value="Unassembled WGS sequence"/>
</dbReference>
<reference evidence="6" key="1">
    <citation type="submission" date="2016-04" db="EMBL/GenBank/DDBJ databases">
        <title>Draft genome sequence of Aeribacillus pallidus 8m3 from petroleum reservoir.</title>
        <authorList>
            <person name="Poltaraus A.B."/>
            <person name="Nazina T.N."/>
            <person name="Tourova T.P."/>
            <person name="Malakho S.M."/>
            <person name="Korshunova A.V."/>
            <person name="Sokolova D.S."/>
        </authorList>
    </citation>
    <scope>NUCLEOTIDE SEQUENCE [LARGE SCALE GENOMIC DNA]</scope>
    <source>
        <strain evidence="6">8m3</strain>
    </source>
</reference>
<evidence type="ECO:0000256" key="2">
    <source>
        <dbReference type="ARBA" id="ARBA00023002"/>
    </source>
</evidence>
<dbReference type="OrthoDB" id="9766715at2"/>
<evidence type="ECO:0000259" key="4">
    <source>
        <dbReference type="Pfam" id="PF00676"/>
    </source>
</evidence>
<dbReference type="CDD" id="cd02000">
    <property type="entry name" value="TPP_E1_PDC_ADC_BCADC"/>
    <property type="match status" value="1"/>
</dbReference>
<sequence length="330" mass="35846">MTIAKSTSTPITQEKAKWIFQKMHEIRQFEDKVHEIFSKGVLPGFVHLYAGEEAVAVGICAHLDDKDYITSTHRGHGHCIAKGCDLNGMMSEIYGKATGLCNGKGGSMHIADVEKGMLGANGIVGGGFPLAVGAGLTAKLKKSGAVAVCFFGDGANNHGTFHEGINLAAIWKLPVVFVAENNGYAEATPFEYASSCKNIADRAQAYNIPGEVVDGKDVVAVYEAAERAVARARNGEGPTLIECKTYRNYGHFEGDAQTYKSAEEKQKHLQENDAIAKFRHYILSNQLISEQELLNIEQQVTKAVEEAVHFAEKSPFPSAEDLLKDVYVSY</sequence>
<dbReference type="InterPro" id="IPR029061">
    <property type="entry name" value="THDP-binding"/>
</dbReference>
<gene>
    <name evidence="5" type="ORF">AP3564_02665</name>
    <name evidence="6" type="ORF">AZI98_05210</name>
</gene>
<dbReference type="PANTHER" id="PTHR11516:SF60">
    <property type="entry name" value="PYRUVATE DEHYDROGENASE E1 COMPONENT SUBUNIT ALPHA"/>
    <property type="match status" value="1"/>
</dbReference>
<dbReference type="STRING" id="33936.AZI98_05210"/>
<keyword evidence="6" id="KW-0670">Pyruvate</keyword>
<evidence type="ECO:0000313" key="7">
    <source>
        <dbReference type="Proteomes" id="UP000076476"/>
    </source>
</evidence>
<dbReference type="Proteomes" id="UP000214606">
    <property type="component" value="Chromosome"/>
</dbReference>
<dbReference type="GeneID" id="301127266"/>
<reference evidence="5 8" key="2">
    <citation type="submission" date="2016-10" db="EMBL/GenBank/DDBJ databases">
        <title>The whole genome sequencing and assembly of Aeribacillus pallidus KCTC3564 strain.</title>
        <authorList>
            <person name="Lee Y.-J."/>
            <person name="Park M.-K."/>
            <person name="Yi H."/>
            <person name="Bahn Y.-S."/>
            <person name="Kim J.F."/>
            <person name="Lee D.-W."/>
        </authorList>
    </citation>
    <scope>NUCLEOTIDE SEQUENCE [LARGE SCALE GENOMIC DNA]</scope>
    <source>
        <strain evidence="5 8">KCTC3564</strain>
    </source>
</reference>
<dbReference type="RefSeq" id="WP_063387224.1">
    <property type="nucleotide sequence ID" value="NZ_CP017703.1"/>
</dbReference>
<comment type="cofactor">
    <cofactor evidence="1">
        <name>thiamine diphosphate</name>
        <dbReference type="ChEBI" id="CHEBI:58937"/>
    </cofactor>
</comment>
<dbReference type="GO" id="GO:0006086">
    <property type="term" value="P:pyruvate decarboxylation to acetyl-CoA"/>
    <property type="evidence" value="ECO:0007669"/>
    <property type="project" value="TreeGrafter"/>
</dbReference>
<dbReference type="EMBL" id="LWBR01000013">
    <property type="protein sequence ID" value="KZN96967.1"/>
    <property type="molecule type" value="Genomic_DNA"/>
</dbReference>
<dbReference type="PANTHER" id="PTHR11516">
    <property type="entry name" value="PYRUVATE DEHYDROGENASE E1 COMPONENT, ALPHA SUBUNIT BACTERIAL AND ORGANELLAR"/>
    <property type="match status" value="1"/>
</dbReference>
<dbReference type="EMBL" id="CP017703">
    <property type="protein sequence ID" value="ASS89298.1"/>
    <property type="molecule type" value="Genomic_DNA"/>
</dbReference>
<evidence type="ECO:0000313" key="8">
    <source>
        <dbReference type="Proteomes" id="UP000214606"/>
    </source>
</evidence>
<dbReference type="Pfam" id="PF00676">
    <property type="entry name" value="E1_dh"/>
    <property type="match status" value="1"/>
</dbReference>
<proteinExistence type="predicted"/>
<name>A0A161ZUN1_9BACI</name>
<dbReference type="AlphaFoldDB" id="A0A161ZUN1"/>
<keyword evidence="2" id="KW-0560">Oxidoreductase</keyword>
<dbReference type="FunFam" id="3.40.50.970:FF:000013">
    <property type="entry name" value="Pyruvate dehydrogenase E1 component subunit alpha"/>
    <property type="match status" value="1"/>
</dbReference>
<dbReference type="SUPFAM" id="SSF52518">
    <property type="entry name" value="Thiamin diphosphate-binding fold (THDP-binding)"/>
    <property type="match status" value="1"/>
</dbReference>
<accession>A0A161W1F5</accession>
<feature type="domain" description="Dehydrogenase E1 component" evidence="4">
    <location>
        <begin position="22"/>
        <end position="319"/>
    </location>
</feature>
<accession>A0A161ZUN1</accession>
<keyword evidence="7" id="KW-1185">Reference proteome</keyword>
<dbReference type="InterPro" id="IPR001017">
    <property type="entry name" value="DH_E1"/>
</dbReference>
<organism evidence="6 7">
    <name type="scientific">Aeribacillus pallidus</name>
    <dbReference type="NCBI Taxonomy" id="33936"/>
    <lineage>
        <taxon>Bacteria</taxon>
        <taxon>Bacillati</taxon>
        <taxon>Bacillota</taxon>
        <taxon>Bacilli</taxon>
        <taxon>Bacillales</taxon>
        <taxon>Bacillaceae</taxon>
        <taxon>Aeribacillus</taxon>
    </lineage>
</organism>
<dbReference type="InterPro" id="IPR050642">
    <property type="entry name" value="PDH_E1_Alpha_Subunit"/>
</dbReference>